<organism evidence="2">
    <name type="scientific">Arundo donax</name>
    <name type="common">Giant reed</name>
    <name type="synonym">Donax arundinaceus</name>
    <dbReference type="NCBI Taxonomy" id="35708"/>
    <lineage>
        <taxon>Eukaryota</taxon>
        <taxon>Viridiplantae</taxon>
        <taxon>Streptophyta</taxon>
        <taxon>Embryophyta</taxon>
        <taxon>Tracheophyta</taxon>
        <taxon>Spermatophyta</taxon>
        <taxon>Magnoliopsida</taxon>
        <taxon>Liliopsida</taxon>
        <taxon>Poales</taxon>
        <taxon>Poaceae</taxon>
        <taxon>PACMAD clade</taxon>
        <taxon>Arundinoideae</taxon>
        <taxon>Arundineae</taxon>
        <taxon>Arundo</taxon>
    </lineage>
</organism>
<accession>A0A0A9GKB4</accession>
<proteinExistence type="predicted"/>
<dbReference type="EMBL" id="GBRH01172959">
    <property type="protein sequence ID" value="JAE24937.1"/>
    <property type="molecule type" value="Transcribed_RNA"/>
</dbReference>
<feature type="compositionally biased region" description="Polar residues" evidence="1">
    <location>
        <begin position="26"/>
        <end position="44"/>
    </location>
</feature>
<evidence type="ECO:0000313" key="2">
    <source>
        <dbReference type="EMBL" id="JAE24937.1"/>
    </source>
</evidence>
<sequence length="76" mass="8026">MASMTPNPLSDPAFGPAPFSPVKLAVSSSRTDASQPCTKQSWKWSRSREPPVRASNATAARTAVLMVRSAAGHDEA</sequence>
<evidence type="ECO:0000256" key="1">
    <source>
        <dbReference type="SAM" id="MobiDB-lite"/>
    </source>
</evidence>
<dbReference type="AlphaFoldDB" id="A0A0A9GKB4"/>
<protein>
    <submittedName>
        <fullName evidence="2">Uncharacterized protein</fullName>
    </submittedName>
</protein>
<name>A0A0A9GKB4_ARUDO</name>
<reference evidence="2" key="2">
    <citation type="journal article" date="2015" name="Data Brief">
        <title>Shoot transcriptome of the giant reed, Arundo donax.</title>
        <authorList>
            <person name="Barrero R.A."/>
            <person name="Guerrero F.D."/>
            <person name="Moolhuijzen P."/>
            <person name="Goolsby J.A."/>
            <person name="Tidwell J."/>
            <person name="Bellgard S.E."/>
            <person name="Bellgard M.I."/>
        </authorList>
    </citation>
    <scope>NUCLEOTIDE SEQUENCE</scope>
    <source>
        <tissue evidence="2">Shoot tissue taken approximately 20 cm above the soil surface</tissue>
    </source>
</reference>
<feature type="region of interest" description="Disordered" evidence="1">
    <location>
        <begin position="1"/>
        <end position="57"/>
    </location>
</feature>
<reference evidence="2" key="1">
    <citation type="submission" date="2014-09" db="EMBL/GenBank/DDBJ databases">
        <authorList>
            <person name="Magalhaes I.L.F."/>
            <person name="Oliveira U."/>
            <person name="Santos F.R."/>
            <person name="Vidigal T.H.D.A."/>
            <person name="Brescovit A.D."/>
            <person name="Santos A.J."/>
        </authorList>
    </citation>
    <scope>NUCLEOTIDE SEQUENCE</scope>
    <source>
        <tissue evidence="2">Shoot tissue taken approximately 20 cm above the soil surface</tissue>
    </source>
</reference>